<feature type="region of interest" description="Disordered" evidence="1">
    <location>
        <begin position="43"/>
        <end position="62"/>
    </location>
</feature>
<name>A0A6A2Z864_HIBSY</name>
<feature type="compositionally biased region" description="Basic residues" evidence="1">
    <location>
        <begin position="43"/>
        <end position="55"/>
    </location>
</feature>
<organism evidence="2 3">
    <name type="scientific">Hibiscus syriacus</name>
    <name type="common">Rose of Sharon</name>
    <dbReference type="NCBI Taxonomy" id="106335"/>
    <lineage>
        <taxon>Eukaryota</taxon>
        <taxon>Viridiplantae</taxon>
        <taxon>Streptophyta</taxon>
        <taxon>Embryophyta</taxon>
        <taxon>Tracheophyta</taxon>
        <taxon>Spermatophyta</taxon>
        <taxon>Magnoliopsida</taxon>
        <taxon>eudicotyledons</taxon>
        <taxon>Gunneridae</taxon>
        <taxon>Pentapetalae</taxon>
        <taxon>rosids</taxon>
        <taxon>malvids</taxon>
        <taxon>Malvales</taxon>
        <taxon>Malvaceae</taxon>
        <taxon>Malvoideae</taxon>
        <taxon>Hibiscus</taxon>
    </lineage>
</organism>
<gene>
    <name evidence="2" type="ORF">F3Y22_tig00110998pilonHSYRG00095</name>
</gene>
<sequence length="129" mass="15024">MVTRNVVVSAVTYEKPWKRYPGGETKGYVEEMRFVAMKLHTDSKHRKEKWKRKSPRNSPIRLSDRSKSQLIILYPERCVSAVTYEKPWKRYLAERPKVCGGDEVRGYEIAHQTASIGRRNGSESPEEQP</sequence>
<comment type="caution">
    <text evidence="2">The sequence shown here is derived from an EMBL/GenBank/DDBJ whole genome shotgun (WGS) entry which is preliminary data.</text>
</comment>
<dbReference type="EMBL" id="VEPZ02001194">
    <property type="protein sequence ID" value="KAE8688164.1"/>
    <property type="molecule type" value="Genomic_DNA"/>
</dbReference>
<reference evidence="2" key="1">
    <citation type="submission" date="2019-09" db="EMBL/GenBank/DDBJ databases">
        <title>Draft genome information of white flower Hibiscus syriacus.</title>
        <authorList>
            <person name="Kim Y.-M."/>
        </authorList>
    </citation>
    <scope>NUCLEOTIDE SEQUENCE [LARGE SCALE GENOMIC DNA]</scope>
    <source>
        <strain evidence="2">YM2019G1</strain>
    </source>
</reference>
<evidence type="ECO:0000313" key="3">
    <source>
        <dbReference type="Proteomes" id="UP000436088"/>
    </source>
</evidence>
<keyword evidence="3" id="KW-1185">Reference proteome</keyword>
<proteinExistence type="predicted"/>
<dbReference type="AlphaFoldDB" id="A0A6A2Z864"/>
<accession>A0A6A2Z864</accession>
<evidence type="ECO:0000256" key="1">
    <source>
        <dbReference type="SAM" id="MobiDB-lite"/>
    </source>
</evidence>
<dbReference type="Proteomes" id="UP000436088">
    <property type="component" value="Unassembled WGS sequence"/>
</dbReference>
<evidence type="ECO:0000313" key="2">
    <source>
        <dbReference type="EMBL" id="KAE8688164.1"/>
    </source>
</evidence>
<protein>
    <submittedName>
        <fullName evidence="2">Uncharacterized protein</fullName>
    </submittedName>
</protein>